<keyword evidence="1" id="KW-0472">Membrane</keyword>
<evidence type="ECO:0008006" key="4">
    <source>
        <dbReference type="Google" id="ProtNLM"/>
    </source>
</evidence>
<dbReference type="AlphaFoldDB" id="A0A117M5S1"/>
<evidence type="ECO:0000256" key="1">
    <source>
        <dbReference type="SAM" id="Phobius"/>
    </source>
</evidence>
<gene>
    <name evidence="2" type="ORF">XE03_1854</name>
</gene>
<reference evidence="3" key="1">
    <citation type="journal article" date="2015" name="MBio">
        <title>Genome-Resolved Metagenomic Analysis Reveals Roles for Candidate Phyla and Other Microbial Community Members in Biogeochemical Transformations in Oil Reservoirs.</title>
        <authorList>
            <person name="Hu P."/>
            <person name="Tom L."/>
            <person name="Singh A."/>
            <person name="Thomas B.C."/>
            <person name="Baker B.J."/>
            <person name="Piceno Y.M."/>
            <person name="Andersen G.L."/>
            <person name="Banfield J.F."/>
        </authorList>
    </citation>
    <scope>NUCLEOTIDE SEQUENCE [LARGE SCALE GENOMIC DNA]</scope>
</reference>
<comment type="caution">
    <text evidence="2">The sequence shown here is derived from an EMBL/GenBank/DDBJ whole genome shotgun (WGS) entry which is preliminary data.</text>
</comment>
<organism evidence="2 3">
    <name type="scientific">candidate division TA06 bacterium 34_109</name>
    <dbReference type="NCBI Taxonomy" id="1635277"/>
    <lineage>
        <taxon>Bacteria</taxon>
        <taxon>Bacteria division TA06</taxon>
    </lineage>
</organism>
<keyword evidence="1" id="KW-0812">Transmembrane</keyword>
<accession>A0A117M5S1</accession>
<sequence length="200" mass="23492">MKKWLFMVVLIVVALISVFVYWQIMISPQYSLKQIKKAIAEQEVVTFDKYVDLDEVVDSTIKQVWTYYSSSESSTSKWTEIRNEIGNSILSVVKPNLKEVIKKEVYNYINSGPEKDLNSQNESSSPSLLVRMIKERADPEQWEYQTINYVEKRGDIAFLGLTYYDRSKKTNFIIELKMRNMKGYWQLLEITNVAQLLNIF</sequence>
<feature type="transmembrane region" description="Helical" evidence="1">
    <location>
        <begin position="6"/>
        <end position="26"/>
    </location>
</feature>
<dbReference type="Proteomes" id="UP000053467">
    <property type="component" value="Unassembled WGS sequence"/>
</dbReference>
<dbReference type="EMBL" id="LGGX01000038">
    <property type="protein sequence ID" value="KUK85867.1"/>
    <property type="molecule type" value="Genomic_DNA"/>
</dbReference>
<evidence type="ECO:0000313" key="3">
    <source>
        <dbReference type="Proteomes" id="UP000053467"/>
    </source>
</evidence>
<keyword evidence="1" id="KW-1133">Transmembrane helix</keyword>
<proteinExistence type="predicted"/>
<evidence type="ECO:0000313" key="2">
    <source>
        <dbReference type="EMBL" id="KUK85867.1"/>
    </source>
</evidence>
<name>A0A117M5S1_UNCT6</name>
<protein>
    <recommendedName>
        <fullName evidence="4">DUF2939 domain-containing protein</fullName>
    </recommendedName>
</protein>